<reference evidence="2" key="1">
    <citation type="submission" date="2021-10" db="EMBL/GenBank/DDBJ databases">
        <title>Melipona bicolor Genome sequencing and assembly.</title>
        <authorList>
            <person name="Araujo N.S."/>
            <person name="Arias M.C."/>
        </authorList>
    </citation>
    <scope>NUCLEOTIDE SEQUENCE</scope>
    <source>
        <strain evidence="2">USP_2M_L1-L4_2017</strain>
        <tissue evidence="2">Whole body</tissue>
    </source>
</reference>
<organism evidence="2 3">
    <name type="scientific">Melipona bicolor</name>
    <dbReference type="NCBI Taxonomy" id="60889"/>
    <lineage>
        <taxon>Eukaryota</taxon>
        <taxon>Metazoa</taxon>
        <taxon>Ecdysozoa</taxon>
        <taxon>Arthropoda</taxon>
        <taxon>Hexapoda</taxon>
        <taxon>Insecta</taxon>
        <taxon>Pterygota</taxon>
        <taxon>Neoptera</taxon>
        <taxon>Endopterygota</taxon>
        <taxon>Hymenoptera</taxon>
        <taxon>Apocrita</taxon>
        <taxon>Aculeata</taxon>
        <taxon>Apoidea</taxon>
        <taxon>Anthophila</taxon>
        <taxon>Apidae</taxon>
        <taxon>Melipona</taxon>
    </lineage>
</organism>
<proteinExistence type="predicted"/>
<protein>
    <submittedName>
        <fullName evidence="2">Uncharacterized protein</fullName>
    </submittedName>
</protein>
<feature type="region of interest" description="Disordered" evidence="1">
    <location>
        <begin position="38"/>
        <end position="61"/>
    </location>
</feature>
<sequence length="97" mass="11278">MFVFRMPCYKRVESSICNKKATMETLKFNRPTIVQKSTEIDREYRNHEGKRNGNPETRGERTKVVNETAFVNATRLFEARSVIGFSDTTMSIVPRLD</sequence>
<dbReference type="EMBL" id="JAHYIQ010000014">
    <property type="protein sequence ID" value="KAK1126298.1"/>
    <property type="molecule type" value="Genomic_DNA"/>
</dbReference>
<comment type="caution">
    <text evidence="2">The sequence shown here is derived from an EMBL/GenBank/DDBJ whole genome shotgun (WGS) entry which is preliminary data.</text>
</comment>
<dbReference type="AlphaFoldDB" id="A0AA40FW34"/>
<evidence type="ECO:0000256" key="1">
    <source>
        <dbReference type="SAM" id="MobiDB-lite"/>
    </source>
</evidence>
<evidence type="ECO:0000313" key="3">
    <source>
        <dbReference type="Proteomes" id="UP001177670"/>
    </source>
</evidence>
<keyword evidence="3" id="KW-1185">Reference proteome</keyword>
<accession>A0AA40FW34</accession>
<dbReference type="Proteomes" id="UP001177670">
    <property type="component" value="Unassembled WGS sequence"/>
</dbReference>
<name>A0AA40FW34_9HYME</name>
<gene>
    <name evidence="2" type="ORF">K0M31_004926</name>
</gene>
<evidence type="ECO:0000313" key="2">
    <source>
        <dbReference type="EMBL" id="KAK1126298.1"/>
    </source>
</evidence>